<reference evidence="1 2" key="1">
    <citation type="journal article" date="2011" name="Int. J. Syst. Evol. Microbiol.">
        <title>Zhongshania antarctica gen. nov., sp. nov. and Zhongshania guokunii sp. nov., gammaproteobacteria respectively isolated from coastal attached (fast) ice and surface seawater of the Antarctic.</title>
        <authorList>
            <person name="Li H.J."/>
            <person name="Zhang X.Y."/>
            <person name="Chen C.X."/>
            <person name="Zhang Y.J."/>
            <person name="Gao Z.M."/>
            <person name="Yu Y."/>
            <person name="Chen X.L."/>
            <person name="Chen B."/>
            <person name="Zhang Y.Z."/>
        </authorList>
    </citation>
    <scope>NUCLEOTIDE SEQUENCE [LARGE SCALE GENOMIC DNA]</scope>
    <source>
        <strain evidence="1 2">ZS6-22T</strain>
    </source>
</reference>
<comment type="caution">
    <text evidence="1">The sequence shown here is derived from an EMBL/GenBank/DDBJ whole genome shotgun (WGS) entry which is preliminary data.</text>
</comment>
<accession>A0ABV3UA99</accession>
<organism evidence="1 2">
    <name type="scientific">Zhongshania guokunii</name>
    <dbReference type="NCBI Taxonomy" id="641783"/>
    <lineage>
        <taxon>Bacteria</taxon>
        <taxon>Pseudomonadati</taxon>
        <taxon>Pseudomonadota</taxon>
        <taxon>Gammaproteobacteria</taxon>
        <taxon>Cellvibrionales</taxon>
        <taxon>Spongiibacteraceae</taxon>
        <taxon>Zhongshania</taxon>
    </lineage>
</organism>
<protein>
    <submittedName>
        <fullName evidence="1">Tetratricopeptide repeat protein</fullName>
    </submittedName>
</protein>
<proteinExistence type="predicted"/>
<name>A0ABV3UA99_9GAMM</name>
<evidence type="ECO:0000313" key="1">
    <source>
        <dbReference type="EMBL" id="MEX1670361.1"/>
    </source>
</evidence>
<keyword evidence="2" id="KW-1185">Reference proteome</keyword>
<dbReference type="Proteomes" id="UP001557485">
    <property type="component" value="Unassembled WGS sequence"/>
</dbReference>
<dbReference type="InterPro" id="IPR011990">
    <property type="entry name" value="TPR-like_helical_dom_sf"/>
</dbReference>
<dbReference type="EMBL" id="JBFRYA010000016">
    <property type="protein sequence ID" value="MEX1670361.1"/>
    <property type="molecule type" value="Genomic_DNA"/>
</dbReference>
<evidence type="ECO:0000313" key="2">
    <source>
        <dbReference type="Proteomes" id="UP001557485"/>
    </source>
</evidence>
<dbReference type="RefSeq" id="WP_368382695.1">
    <property type="nucleotide sequence ID" value="NZ_JBFRYA010000016.1"/>
</dbReference>
<sequence>MRFTNNTRAILPLLMGFILGPGLSLVASALTGPPVTHPTRDEQTVFTITKQATPQNTLQNSLLATTPEQHIARARQALLDFQRSANPRLLGDAQRELAGVSAEDYTPDFYLYRASLRQSLHQFSAAVADLAVLSKLQPNNFHAQMMRFNIAFVSGDTVVADLACDKLANASKDLYAASCRQLLRAAATENVVEAEAAYHELKTAMAKAGPLADRQALSWASGSLADIAERAGRDDAAQLWQLVLSMNPYDVYARARLAALKLATNNNAAVLALTGQYLAVDSLAVLHAIAARRQGGGEQLISVLRERFNEALWRGEVLHKRAYAQFLLDIESKPAAALLWAQNNWQEQREWPDTQLLIRARRAAAQAENSQ</sequence>
<dbReference type="SUPFAM" id="SSF48452">
    <property type="entry name" value="TPR-like"/>
    <property type="match status" value="1"/>
</dbReference>
<gene>
    <name evidence="1" type="ORF">AB4876_15685</name>
</gene>